<gene>
    <name evidence="9" type="ORF">C7Y72_01030</name>
</gene>
<dbReference type="AlphaFoldDB" id="A0A2T4UGI1"/>
<dbReference type="InterPro" id="IPR006091">
    <property type="entry name" value="Acyl-CoA_Oxase/DH_mid-dom"/>
</dbReference>
<keyword evidence="10" id="KW-1185">Reference proteome</keyword>
<evidence type="ECO:0000256" key="1">
    <source>
        <dbReference type="ARBA" id="ARBA00001974"/>
    </source>
</evidence>
<evidence type="ECO:0000256" key="2">
    <source>
        <dbReference type="ARBA" id="ARBA00009347"/>
    </source>
</evidence>
<dbReference type="SUPFAM" id="SSF47203">
    <property type="entry name" value="Acyl-CoA dehydrogenase C-terminal domain-like"/>
    <property type="match status" value="1"/>
</dbReference>
<dbReference type="GO" id="GO:0003995">
    <property type="term" value="F:acyl-CoA dehydrogenase activity"/>
    <property type="evidence" value="ECO:0007669"/>
    <property type="project" value="TreeGrafter"/>
</dbReference>
<dbReference type="CDD" id="cd00567">
    <property type="entry name" value="ACAD"/>
    <property type="match status" value="1"/>
</dbReference>
<comment type="cofactor">
    <cofactor evidence="1 5">
        <name>FAD</name>
        <dbReference type="ChEBI" id="CHEBI:57692"/>
    </cofactor>
</comment>
<dbReference type="PIRSF" id="PIRSF016578">
    <property type="entry name" value="HsaA"/>
    <property type="match status" value="1"/>
</dbReference>
<comment type="similarity">
    <text evidence="2 5">Belongs to the acyl-CoA dehydrogenase family.</text>
</comment>
<dbReference type="InterPro" id="IPR009075">
    <property type="entry name" value="AcylCo_DH/oxidase_C"/>
</dbReference>
<dbReference type="Gene3D" id="1.20.140.10">
    <property type="entry name" value="Butyryl-CoA Dehydrogenase, subunit A, domain 3"/>
    <property type="match status" value="1"/>
</dbReference>
<dbReference type="Gene3D" id="2.40.110.10">
    <property type="entry name" value="Butyryl-CoA Dehydrogenase, subunit A, domain 2"/>
    <property type="match status" value="1"/>
</dbReference>
<evidence type="ECO:0000256" key="3">
    <source>
        <dbReference type="ARBA" id="ARBA00022630"/>
    </source>
</evidence>
<evidence type="ECO:0000256" key="5">
    <source>
        <dbReference type="RuleBase" id="RU362125"/>
    </source>
</evidence>
<dbReference type="InterPro" id="IPR036250">
    <property type="entry name" value="AcylCo_DH-like_C"/>
</dbReference>
<dbReference type="InterPro" id="IPR009100">
    <property type="entry name" value="AcylCoA_DH/oxidase_NM_dom_sf"/>
</dbReference>
<dbReference type="Gene3D" id="1.10.540.10">
    <property type="entry name" value="Acyl-CoA dehydrogenase/oxidase, N-terminal domain"/>
    <property type="match status" value="1"/>
</dbReference>
<proteinExistence type="inferred from homology"/>
<name>A0A2T4UGI1_9ACTN</name>
<reference evidence="9 10" key="1">
    <citation type="submission" date="2018-03" db="EMBL/GenBank/DDBJ databases">
        <title>Aquarubrobacter algicola gen. nov., sp. nov., a novel actinobacterium isolated from shallow eutrophic lake during the end of cyanobacterial harmful algal blooms.</title>
        <authorList>
            <person name="Chun S.J."/>
        </authorList>
    </citation>
    <scope>NUCLEOTIDE SEQUENCE [LARGE SCALE GENOMIC DNA]</scope>
    <source>
        <strain evidence="9 10">Seoho-28</strain>
    </source>
</reference>
<feature type="domain" description="Acyl-CoA dehydrogenase/oxidase C-terminal" evidence="6">
    <location>
        <begin position="229"/>
        <end position="375"/>
    </location>
</feature>
<dbReference type="Pfam" id="PF02770">
    <property type="entry name" value="Acyl-CoA_dh_M"/>
    <property type="match status" value="1"/>
</dbReference>
<organism evidence="9 10">
    <name type="scientific">Paraconexibacter algicola</name>
    <dbReference type="NCBI Taxonomy" id="2133960"/>
    <lineage>
        <taxon>Bacteria</taxon>
        <taxon>Bacillati</taxon>
        <taxon>Actinomycetota</taxon>
        <taxon>Thermoleophilia</taxon>
        <taxon>Solirubrobacterales</taxon>
        <taxon>Paraconexibacteraceae</taxon>
        <taxon>Paraconexibacter</taxon>
    </lineage>
</organism>
<dbReference type="RefSeq" id="WP_107566768.1">
    <property type="nucleotide sequence ID" value="NZ_PYYB01000001.1"/>
</dbReference>
<dbReference type="InterPro" id="IPR037069">
    <property type="entry name" value="AcylCoA_DH/ox_N_sf"/>
</dbReference>
<dbReference type="PANTHER" id="PTHR43884">
    <property type="entry name" value="ACYL-COA DEHYDROGENASE"/>
    <property type="match status" value="1"/>
</dbReference>
<evidence type="ECO:0000259" key="7">
    <source>
        <dbReference type="Pfam" id="PF02770"/>
    </source>
</evidence>
<evidence type="ECO:0000259" key="6">
    <source>
        <dbReference type="Pfam" id="PF00441"/>
    </source>
</evidence>
<dbReference type="InterPro" id="IPR046373">
    <property type="entry name" value="Acyl-CoA_Oxase/DH_mid-dom_sf"/>
</dbReference>
<dbReference type="SUPFAM" id="SSF56645">
    <property type="entry name" value="Acyl-CoA dehydrogenase NM domain-like"/>
    <property type="match status" value="1"/>
</dbReference>
<evidence type="ECO:0000259" key="8">
    <source>
        <dbReference type="Pfam" id="PF02771"/>
    </source>
</evidence>
<dbReference type="OrthoDB" id="3404950at2"/>
<dbReference type="GO" id="GO:0050660">
    <property type="term" value="F:flavin adenine dinucleotide binding"/>
    <property type="evidence" value="ECO:0007669"/>
    <property type="project" value="InterPro"/>
</dbReference>
<evidence type="ECO:0000313" key="10">
    <source>
        <dbReference type="Proteomes" id="UP000240739"/>
    </source>
</evidence>
<keyword evidence="4 5" id="KW-0274">FAD</keyword>
<dbReference type="InterPro" id="IPR013786">
    <property type="entry name" value="AcylCoA_DH/ox_N"/>
</dbReference>
<evidence type="ECO:0008006" key="11">
    <source>
        <dbReference type="Google" id="ProtNLM"/>
    </source>
</evidence>
<dbReference type="Proteomes" id="UP000240739">
    <property type="component" value="Unassembled WGS sequence"/>
</dbReference>
<dbReference type="PANTHER" id="PTHR43884:SF12">
    <property type="entry name" value="ISOVALERYL-COA DEHYDROGENASE, MITOCHONDRIAL-RELATED"/>
    <property type="match status" value="1"/>
</dbReference>
<dbReference type="EMBL" id="PYYB01000001">
    <property type="protein sequence ID" value="PTL58330.1"/>
    <property type="molecule type" value="Genomic_DNA"/>
</dbReference>
<keyword evidence="5" id="KW-0560">Oxidoreductase</keyword>
<sequence>MTTIDVRPSSTVPAPVERIEQLLARSVDGHVETWDAEDQLPDAVVDELAAAGAFGLTVGPEHGGAGIGAEGALEAWRRLARRWIAMTGLVNTHALAGAILQTHGTVEQQRRWLPGIASRQLRASFSITEPQAGSDLAQLALAATPHPDGGFLLSGEKRWIAGGMSATLPFALVRTAEGLTCLAIPREPGWSATWEGGLIDKPGYRGVESAWWRLRDHHAPTAEVIGEPGRGARVMLGALNLGRVNVAARGLGIAERAVELALEESRTRRIGDGPLLDQSHTRIRLGEMRTRLMAADALARRAAQAIDADDPEARDLCAAAKVAAARAARENAEDASRLAASRSYVAGCELDRLRRDAGQLAIGEGAEDVLLLTLGGRTGRE</sequence>
<feature type="domain" description="Acyl-CoA dehydrogenase/oxidase N-terminal" evidence="8">
    <location>
        <begin position="17"/>
        <end position="118"/>
    </location>
</feature>
<protein>
    <recommendedName>
        <fullName evidence="11">Acyl-CoA dehydrogenase</fullName>
    </recommendedName>
</protein>
<dbReference type="Pfam" id="PF02771">
    <property type="entry name" value="Acyl-CoA_dh_N"/>
    <property type="match status" value="1"/>
</dbReference>
<evidence type="ECO:0000313" key="9">
    <source>
        <dbReference type="EMBL" id="PTL58330.1"/>
    </source>
</evidence>
<keyword evidence="3 5" id="KW-0285">Flavoprotein</keyword>
<accession>A0A2T4UGI1</accession>
<feature type="domain" description="Acyl-CoA oxidase/dehydrogenase middle" evidence="7">
    <location>
        <begin position="124"/>
        <end position="215"/>
    </location>
</feature>
<evidence type="ECO:0000256" key="4">
    <source>
        <dbReference type="ARBA" id="ARBA00022827"/>
    </source>
</evidence>
<comment type="caution">
    <text evidence="9">The sequence shown here is derived from an EMBL/GenBank/DDBJ whole genome shotgun (WGS) entry which is preliminary data.</text>
</comment>
<dbReference type="Pfam" id="PF00441">
    <property type="entry name" value="Acyl-CoA_dh_1"/>
    <property type="match status" value="1"/>
</dbReference>